<evidence type="ECO:0000313" key="1">
    <source>
        <dbReference type="EMBL" id="SFS04559.1"/>
    </source>
</evidence>
<dbReference type="Pfam" id="PF12096">
    <property type="entry name" value="DUF3572"/>
    <property type="match status" value="1"/>
</dbReference>
<accession>A0A1I6LMB9</accession>
<evidence type="ECO:0000313" key="2">
    <source>
        <dbReference type="Proteomes" id="UP000198824"/>
    </source>
</evidence>
<dbReference type="OrthoDB" id="7356934at2"/>
<sequence>MPPHPTIDADGATVIALAALGWTLEDDDRATRLLSVTGLTPGDLRTRIGDPAVQAAVLAFLESHEPDLVACAEALRRSPDALVAAHRALDPIA</sequence>
<dbReference type="RefSeq" id="WP_093315741.1">
    <property type="nucleotide sequence ID" value="NZ_FOZG01000002.1"/>
</dbReference>
<dbReference type="EMBL" id="FOZG01000002">
    <property type="protein sequence ID" value="SFS04559.1"/>
    <property type="molecule type" value="Genomic_DNA"/>
</dbReference>
<dbReference type="Proteomes" id="UP000198824">
    <property type="component" value="Unassembled WGS sequence"/>
</dbReference>
<dbReference type="InterPro" id="IPR021955">
    <property type="entry name" value="DUF3572"/>
</dbReference>
<proteinExistence type="predicted"/>
<reference evidence="1 2" key="1">
    <citation type="submission" date="2016-10" db="EMBL/GenBank/DDBJ databases">
        <authorList>
            <person name="de Groot N.N."/>
        </authorList>
    </citation>
    <scope>NUCLEOTIDE SEQUENCE [LARGE SCALE GENOMIC DNA]</scope>
    <source>
        <strain evidence="1 2">S5-249</strain>
    </source>
</reference>
<protein>
    <recommendedName>
        <fullName evidence="3">DUF3572 domain-containing protein</fullName>
    </recommendedName>
</protein>
<gene>
    <name evidence="1" type="ORF">SAMN05192580_2957</name>
</gene>
<evidence type="ECO:0008006" key="3">
    <source>
        <dbReference type="Google" id="ProtNLM"/>
    </source>
</evidence>
<dbReference type="AlphaFoldDB" id="A0A1I6LMB9"/>
<dbReference type="STRING" id="1166337.SAMN05192580_2957"/>
<keyword evidence="2" id="KW-1185">Reference proteome</keyword>
<name>A0A1I6LMB9_9SPHN</name>
<organism evidence="1 2">
    <name type="scientific">Sphingomonas jatrophae</name>
    <dbReference type="NCBI Taxonomy" id="1166337"/>
    <lineage>
        <taxon>Bacteria</taxon>
        <taxon>Pseudomonadati</taxon>
        <taxon>Pseudomonadota</taxon>
        <taxon>Alphaproteobacteria</taxon>
        <taxon>Sphingomonadales</taxon>
        <taxon>Sphingomonadaceae</taxon>
        <taxon>Sphingomonas</taxon>
    </lineage>
</organism>